<feature type="domain" description="D-serine dehydratase-like" evidence="14">
    <location>
        <begin position="326"/>
        <end position="443"/>
    </location>
</feature>
<comment type="cofactor">
    <cofactor evidence="2">
        <name>Zn(2+)</name>
        <dbReference type="ChEBI" id="CHEBI:29105"/>
    </cofactor>
</comment>
<dbReference type="EC" id="4.3.1.18" evidence="11"/>
<gene>
    <name evidence="15" type="ORF">BDZ85DRAFT_242620</name>
</gene>
<proteinExistence type="inferred from homology"/>
<evidence type="ECO:0000256" key="4">
    <source>
        <dbReference type="ARBA" id="ARBA00022575"/>
    </source>
</evidence>
<evidence type="ECO:0000313" key="16">
    <source>
        <dbReference type="Proteomes" id="UP000799538"/>
    </source>
</evidence>
<dbReference type="EMBL" id="ML992514">
    <property type="protein sequence ID" value="KAF2220019.1"/>
    <property type="molecule type" value="Genomic_DNA"/>
</dbReference>
<protein>
    <recommendedName>
        <fullName evidence="12">D-serine dehydratase</fullName>
        <ecNumber evidence="11">4.3.1.18</ecNumber>
    </recommendedName>
    <alternativeName>
        <fullName evidence="13">D-serine deaminase</fullName>
    </alternativeName>
</protein>
<dbReference type="OrthoDB" id="20198at2759"/>
<evidence type="ECO:0000313" key="15">
    <source>
        <dbReference type="EMBL" id="KAF2220019.1"/>
    </source>
</evidence>
<dbReference type="SUPFAM" id="SSF51419">
    <property type="entry name" value="PLP-binding barrel"/>
    <property type="match status" value="1"/>
</dbReference>
<name>A0A6A6G381_9PEZI</name>
<evidence type="ECO:0000256" key="5">
    <source>
        <dbReference type="ARBA" id="ARBA00022723"/>
    </source>
</evidence>
<dbReference type="SMART" id="SM01119">
    <property type="entry name" value="D-ser_dehydrat"/>
    <property type="match status" value="1"/>
</dbReference>
<dbReference type="Pfam" id="PF14031">
    <property type="entry name" value="D-ser_dehydrat"/>
    <property type="match status" value="1"/>
</dbReference>
<evidence type="ECO:0000256" key="10">
    <source>
        <dbReference type="ARBA" id="ARBA00055764"/>
    </source>
</evidence>
<dbReference type="Pfam" id="PF01168">
    <property type="entry name" value="Ala_racemase_N"/>
    <property type="match status" value="1"/>
</dbReference>
<dbReference type="GO" id="GO:0009636">
    <property type="term" value="P:response to toxic substance"/>
    <property type="evidence" value="ECO:0007669"/>
    <property type="project" value="UniProtKB-KW"/>
</dbReference>
<reference evidence="16" key="1">
    <citation type="journal article" date="2020" name="Stud. Mycol.">
        <title>101 Dothideomycetes genomes: A test case for predicting lifestyles and emergence of pathogens.</title>
        <authorList>
            <person name="Haridas S."/>
            <person name="Albert R."/>
            <person name="Binder M."/>
            <person name="Bloem J."/>
            <person name="LaButti K."/>
            <person name="Salamov A."/>
            <person name="Andreopoulos B."/>
            <person name="Baker S."/>
            <person name="Barry K."/>
            <person name="Bills G."/>
            <person name="Bluhm B."/>
            <person name="Cannon C."/>
            <person name="Castanera R."/>
            <person name="Culley D."/>
            <person name="Daum C."/>
            <person name="Ezra D."/>
            <person name="Gonzalez J."/>
            <person name="Henrissat B."/>
            <person name="Kuo A."/>
            <person name="Liang C."/>
            <person name="Lipzen A."/>
            <person name="Lutzoni F."/>
            <person name="Magnuson J."/>
            <person name="Mondo S."/>
            <person name="Nolan M."/>
            <person name="Ohm R."/>
            <person name="Pangilinan J."/>
            <person name="Park H.-J."/>
            <person name="Ramirez L."/>
            <person name="Alfaro M."/>
            <person name="Sun H."/>
            <person name="Tritt A."/>
            <person name="Yoshinaga Y."/>
            <person name="Zwiers L.-H."/>
            <person name="Turgeon B."/>
            <person name="Goodwin S."/>
            <person name="Spatafora J."/>
            <person name="Crous P."/>
            <person name="Grigoriev I."/>
        </authorList>
    </citation>
    <scope>NUCLEOTIDE SEQUENCE [LARGE SCALE GENOMIC DNA]</scope>
    <source>
        <strain evidence="16">CECT 20119</strain>
    </source>
</reference>
<keyword evidence="16" id="KW-1185">Reference proteome</keyword>
<dbReference type="PANTHER" id="PTHR28004:SF2">
    <property type="entry name" value="D-SERINE DEHYDRATASE"/>
    <property type="match status" value="1"/>
</dbReference>
<dbReference type="Gene3D" id="2.40.37.20">
    <property type="entry name" value="D-serine dehydratase-like domain"/>
    <property type="match status" value="1"/>
</dbReference>
<comment type="function">
    <text evidence="10">Catalyzes the conversion of D-serine to pyruvate and ammonia. May play a role in D-serine detoxification.</text>
</comment>
<dbReference type="InterPro" id="IPR026956">
    <property type="entry name" value="D-ser_dehydrat-like_dom"/>
</dbReference>
<organism evidence="15 16">
    <name type="scientific">Elsinoe ampelina</name>
    <dbReference type="NCBI Taxonomy" id="302913"/>
    <lineage>
        <taxon>Eukaryota</taxon>
        <taxon>Fungi</taxon>
        <taxon>Dikarya</taxon>
        <taxon>Ascomycota</taxon>
        <taxon>Pezizomycotina</taxon>
        <taxon>Dothideomycetes</taxon>
        <taxon>Dothideomycetidae</taxon>
        <taxon>Myriangiales</taxon>
        <taxon>Elsinoaceae</taxon>
        <taxon>Elsinoe</taxon>
    </lineage>
</organism>
<comment type="cofactor">
    <cofactor evidence="1">
        <name>pyridoxal 5'-phosphate</name>
        <dbReference type="ChEBI" id="CHEBI:597326"/>
    </cofactor>
</comment>
<sequence length="458" mass="49023">MSTPTSFSLPAPSEAALKLQYVGKNIRTLPTPAAVIDAAVVRQNCKHMLDTARALGLGFRAHVKTHKTVQLSRLQVGEESKDVRLLCSTVSEAEHLVPWLLECVREGKVVNIIYGLPVAPSQIPRLAQVAHVLGPGSVSFLVDHPAQVQNLISFATTSPTNWPGPISIMFKIDAGYHRAGVSPKSTLLSKLTLAASSSPTIFISGVYCHMGHSYSSSSPTEALTFLRDEIQEAVSGAETVLSALPTPPASPLIISVGATPTATATQNLLSSPEGSEVATLIDAVKEAFQLEIHAGVYPVLDMQQLATAARPASIDASPRLTTDNLALRIMAEVASVYEEREKPEALICAGSIVLGREPCKSYPGWGVVTPWRESGEGEEGRVYDPAGGKTGWMVGRISQEHGILTWEGSREGVRGLTVGEKVMVWPNHACMAGPSFGWYFVVDGGEVVTDVWVRCRGW</sequence>
<evidence type="ECO:0000256" key="7">
    <source>
        <dbReference type="ARBA" id="ARBA00022898"/>
    </source>
</evidence>
<dbReference type="InterPro" id="IPR042208">
    <property type="entry name" value="D-ser_dehydrat-like_sf"/>
</dbReference>
<keyword evidence="4" id="KW-0216">Detoxification</keyword>
<evidence type="ECO:0000256" key="12">
    <source>
        <dbReference type="ARBA" id="ARBA00069616"/>
    </source>
</evidence>
<evidence type="ECO:0000256" key="2">
    <source>
        <dbReference type="ARBA" id="ARBA00001947"/>
    </source>
</evidence>
<evidence type="ECO:0000256" key="3">
    <source>
        <dbReference type="ARBA" id="ARBA00005323"/>
    </source>
</evidence>
<evidence type="ECO:0000256" key="6">
    <source>
        <dbReference type="ARBA" id="ARBA00022833"/>
    </source>
</evidence>
<evidence type="ECO:0000256" key="13">
    <source>
        <dbReference type="ARBA" id="ARBA00075219"/>
    </source>
</evidence>
<keyword evidence="7" id="KW-0663">Pyridoxal phosphate</keyword>
<dbReference type="Proteomes" id="UP000799538">
    <property type="component" value="Unassembled WGS sequence"/>
</dbReference>
<evidence type="ECO:0000256" key="1">
    <source>
        <dbReference type="ARBA" id="ARBA00001933"/>
    </source>
</evidence>
<dbReference type="PANTHER" id="PTHR28004">
    <property type="entry name" value="ZGC:162816-RELATED"/>
    <property type="match status" value="1"/>
</dbReference>
<dbReference type="AlphaFoldDB" id="A0A6A6G381"/>
<keyword evidence="5" id="KW-0479">Metal-binding</keyword>
<comment type="similarity">
    <text evidence="3">Belongs to the DSD1 family.</text>
</comment>
<evidence type="ECO:0000256" key="8">
    <source>
        <dbReference type="ARBA" id="ARBA00023239"/>
    </source>
</evidence>
<evidence type="ECO:0000256" key="9">
    <source>
        <dbReference type="ARBA" id="ARBA00051198"/>
    </source>
</evidence>
<dbReference type="FunFam" id="3.20.20.10:FF:000016">
    <property type="entry name" value="D-serine dehydratase"/>
    <property type="match status" value="1"/>
</dbReference>
<dbReference type="GO" id="GO:0046872">
    <property type="term" value="F:metal ion binding"/>
    <property type="evidence" value="ECO:0007669"/>
    <property type="project" value="UniProtKB-KW"/>
</dbReference>
<dbReference type="InterPro" id="IPR029066">
    <property type="entry name" value="PLP-binding_barrel"/>
</dbReference>
<keyword evidence="6" id="KW-0862">Zinc</keyword>
<dbReference type="InterPro" id="IPR001608">
    <property type="entry name" value="Ala_racemase_N"/>
</dbReference>
<keyword evidence="8" id="KW-0456">Lyase</keyword>
<dbReference type="Gene3D" id="3.20.20.10">
    <property type="entry name" value="Alanine racemase"/>
    <property type="match status" value="1"/>
</dbReference>
<comment type="catalytic activity">
    <reaction evidence="9">
        <text>D-serine = pyruvate + NH4(+)</text>
        <dbReference type="Rhea" id="RHEA:13977"/>
        <dbReference type="ChEBI" id="CHEBI:15361"/>
        <dbReference type="ChEBI" id="CHEBI:28938"/>
        <dbReference type="ChEBI" id="CHEBI:35247"/>
        <dbReference type="EC" id="4.3.1.18"/>
    </reaction>
    <physiologicalReaction direction="left-to-right" evidence="9">
        <dbReference type="Rhea" id="RHEA:13978"/>
    </physiologicalReaction>
</comment>
<accession>A0A6A6G381</accession>
<dbReference type="InterPro" id="IPR051466">
    <property type="entry name" value="D-amino_acid_metab_enzyme"/>
</dbReference>
<dbReference type="GO" id="GO:0036088">
    <property type="term" value="P:D-serine catabolic process"/>
    <property type="evidence" value="ECO:0007669"/>
    <property type="project" value="TreeGrafter"/>
</dbReference>
<evidence type="ECO:0000259" key="14">
    <source>
        <dbReference type="SMART" id="SM01119"/>
    </source>
</evidence>
<dbReference type="GO" id="GO:0008721">
    <property type="term" value="F:D-serine ammonia-lyase activity"/>
    <property type="evidence" value="ECO:0007669"/>
    <property type="project" value="UniProtKB-EC"/>
</dbReference>
<evidence type="ECO:0000256" key="11">
    <source>
        <dbReference type="ARBA" id="ARBA00066349"/>
    </source>
</evidence>